<proteinExistence type="predicted"/>
<comment type="caution">
    <text evidence="2">The sequence shown here is derived from an EMBL/GenBank/DDBJ whole genome shotgun (WGS) entry which is preliminary data.</text>
</comment>
<gene>
    <name evidence="2" type="ORF">NE237_020859</name>
</gene>
<dbReference type="AlphaFoldDB" id="A0A9Q0K224"/>
<organism evidence="2 3">
    <name type="scientific">Protea cynaroides</name>
    <dbReference type="NCBI Taxonomy" id="273540"/>
    <lineage>
        <taxon>Eukaryota</taxon>
        <taxon>Viridiplantae</taxon>
        <taxon>Streptophyta</taxon>
        <taxon>Embryophyta</taxon>
        <taxon>Tracheophyta</taxon>
        <taxon>Spermatophyta</taxon>
        <taxon>Magnoliopsida</taxon>
        <taxon>Proteales</taxon>
        <taxon>Proteaceae</taxon>
        <taxon>Protea</taxon>
    </lineage>
</organism>
<evidence type="ECO:0000256" key="1">
    <source>
        <dbReference type="SAM" id="MobiDB-lite"/>
    </source>
</evidence>
<evidence type="ECO:0000313" key="2">
    <source>
        <dbReference type="EMBL" id="KAJ4960949.1"/>
    </source>
</evidence>
<dbReference type="EMBL" id="JAMYWD010000009">
    <property type="protein sequence ID" value="KAJ4960949.1"/>
    <property type="molecule type" value="Genomic_DNA"/>
</dbReference>
<feature type="region of interest" description="Disordered" evidence="1">
    <location>
        <begin position="50"/>
        <end position="73"/>
    </location>
</feature>
<accession>A0A9Q0K224</accession>
<sequence length="104" mass="12250">MSLHSHRLAGWLSQRQRQIQKLLSSRAFISFFDCHRPCLFAQRLSFQDKNNSTNELQGKTDTQEISEPQMQTQREISVQTRLSVWLSWGTKSRSQKLNPDDKDR</sequence>
<reference evidence="2" key="1">
    <citation type="journal article" date="2023" name="Plant J.">
        <title>The genome of the king protea, Protea cynaroides.</title>
        <authorList>
            <person name="Chang J."/>
            <person name="Duong T.A."/>
            <person name="Schoeman C."/>
            <person name="Ma X."/>
            <person name="Roodt D."/>
            <person name="Barker N."/>
            <person name="Li Z."/>
            <person name="Van de Peer Y."/>
            <person name="Mizrachi E."/>
        </authorList>
    </citation>
    <scope>NUCLEOTIDE SEQUENCE</scope>
    <source>
        <tissue evidence="2">Young leaves</tissue>
    </source>
</reference>
<name>A0A9Q0K224_9MAGN</name>
<dbReference type="Proteomes" id="UP001141806">
    <property type="component" value="Unassembled WGS sequence"/>
</dbReference>
<evidence type="ECO:0000313" key="3">
    <source>
        <dbReference type="Proteomes" id="UP001141806"/>
    </source>
</evidence>
<protein>
    <submittedName>
        <fullName evidence="2">Uncharacterized protein</fullName>
    </submittedName>
</protein>
<keyword evidence="3" id="KW-1185">Reference proteome</keyword>